<dbReference type="PRINTS" id="PR01129">
    <property type="entry name" value="GIPRECEPTOR"/>
</dbReference>
<evidence type="ECO:0000256" key="1">
    <source>
        <dbReference type="ARBA" id="ARBA00004651"/>
    </source>
</evidence>
<comment type="similarity">
    <text evidence="2">Belongs to the G-protein coupled receptor 2 family.</text>
</comment>
<dbReference type="Proteomes" id="UP000290572">
    <property type="component" value="Unassembled WGS sequence"/>
</dbReference>
<keyword evidence="6" id="KW-0297">G-protein coupled receptor</keyword>
<keyword evidence="3" id="KW-1003">Cell membrane</keyword>
<proteinExistence type="inferred from homology"/>
<evidence type="ECO:0000256" key="8">
    <source>
        <dbReference type="ARBA" id="ARBA00023170"/>
    </source>
</evidence>
<dbReference type="GO" id="GO:0016519">
    <property type="term" value="F:gastric inhibitory peptide receptor activity"/>
    <property type="evidence" value="ECO:0007669"/>
    <property type="project" value="InterPro"/>
</dbReference>
<keyword evidence="4 11" id="KW-0812">Transmembrane</keyword>
<evidence type="ECO:0000256" key="5">
    <source>
        <dbReference type="ARBA" id="ARBA00022989"/>
    </source>
</evidence>
<dbReference type="PROSITE" id="PS50261">
    <property type="entry name" value="G_PROTEIN_RECEP_F2_4"/>
    <property type="match status" value="2"/>
</dbReference>
<dbReference type="EMBL" id="QBIY01012662">
    <property type="protein sequence ID" value="RXN19606.1"/>
    <property type="molecule type" value="Genomic_DNA"/>
</dbReference>
<dbReference type="STRING" id="84645.A0A498MLG1"/>
<dbReference type="Gene3D" id="4.10.1240.10">
    <property type="entry name" value="GPCR, family 2, extracellular hormone receptor domain"/>
    <property type="match status" value="1"/>
</dbReference>
<dbReference type="InterPro" id="IPR001749">
    <property type="entry name" value="GPCR_2_GIP_rcpt"/>
</dbReference>
<dbReference type="Pfam" id="PF02793">
    <property type="entry name" value="HRM"/>
    <property type="match status" value="1"/>
</dbReference>
<dbReference type="SMART" id="SM00008">
    <property type="entry name" value="HormR"/>
    <property type="match status" value="1"/>
</dbReference>
<dbReference type="PROSITE" id="PS50227">
    <property type="entry name" value="G_PROTEIN_RECEP_F2_3"/>
    <property type="match status" value="1"/>
</dbReference>
<dbReference type="Gene3D" id="1.20.1070.10">
    <property type="entry name" value="Rhodopsin 7-helix transmembrane proteins"/>
    <property type="match status" value="2"/>
</dbReference>
<feature type="transmembrane region" description="Helical" evidence="11">
    <location>
        <begin position="259"/>
        <end position="279"/>
    </location>
</feature>
<keyword evidence="10" id="KW-0807">Transducer</keyword>
<feature type="domain" description="G-protein coupled receptors family 2 profile 2" evidence="14">
    <location>
        <begin position="131"/>
        <end position="310"/>
    </location>
</feature>
<feature type="transmembrane region" description="Helical" evidence="11">
    <location>
        <begin position="590"/>
        <end position="608"/>
    </location>
</feature>
<dbReference type="AlphaFoldDB" id="A0A498MLG1"/>
<dbReference type="GO" id="GO:0007189">
    <property type="term" value="P:adenylate cyclase-activating G protein-coupled receptor signaling pathway"/>
    <property type="evidence" value="ECO:0007669"/>
    <property type="project" value="TreeGrafter"/>
</dbReference>
<dbReference type="InterPro" id="IPR001879">
    <property type="entry name" value="GPCR_2_extracellular_dom"/>
</dbReference>
<feature type="domain" description="G-protein coupled receptors family 2 profile 2" evidence="14">
    <location>
        <begin position="585"/>
        <end position="646"/>
    </location>
</feature>
<keyword evidence="5 11" id="KW-1133">Transmembrane helix</keyword>
<evidence type="ECO:0000256" key="2">
    <source>
        <dbReference type="ARBA" id="ARBA00005314"/>
    </source>
</evidence>
<organism evidence="15 16">
    <name type="scientific">Labeo rohita</name>
    <name type="common">Indian major carp</name>
    <name type="synonym">Cyprinus rohita</name>
    <dbReference type="NCBI Taxonomy" id="84645"/>
    <lineage>
        <taxon>Eukaryota</taxon>
        <taxon>Metazoa</taxon>
        <taxon>Chordata</taxon>
        <taxon>Craniata</taxon>
        <taxon>Vertebrata</taxon>
        <taxon>Euteleostomi</taxon>
        <taxon>Actinopterygii</taxon>
        <taxon>Neopterygii</taxon>
        <taxon>Teleostei</taxon>
        <taxon>Ostariophysi</taxon>
        <taxon>Cypriniformes</taxon>
        <taxon>Cyprinidae</taxon>
        <taxon>Labeoninae</taxon>
        <taxon>Labeonini</taxon>
        <taxon>Labeo</taxon>
    </lineage>
</organism>
<dbReference type="InterPro" id="IPR000832">
    <property type="entry name" value="GPCR_2_secretin-like"/>
</dbReference>
<dbReference type="PROSITE" id="PS00650">
    <property type="entry name" value="G_PROTEIN_RECEP_F2_2"/>
    <property type="match status" value="1"/>
</dbReference>
<comment type="subcellular location">
    <subcellularLocation>
        <location evidence="1">Cell membrane</location>
        <topology evidence="1">Multi-pass membrane protein</topology>
    </subcellularLocation>
</comment>
<feature type="transmembrane region" description="Helical" evidence="11">
    <location>
        <begin position="628"/>
        <end position="645"/>
    </location>
</feature>
<evidence type="ECO:0000256" key="7">
    <source>
        <dbReference type="ARBA" id="ARBA00023136"/>
    </source>
</evidence>
<dbReference type="InterPro" id="IPR017983">
    <property type="entry name" value="GPCR_2_secretin-like_CS"/>
</dbReference>
<dbReference type="GO" id="GO:0005886">
    <property type="term" value="C:plasma membrane"/>
    <property type="evidence" value="ECO:0007669"/>
    <property type="project" value="UniProtKB-SubCell"/>
</dbReference>
<keyword evidence="8 15" id="KW-0675">Receptor</keyword>
<evidence type="ECO:0000313" key="15">
    <source>
        <dbReference type="EMBL" id="RXN19606.1"/>
    </source>
</evidence>
<dbReference type="SUPFAM" id="SSF111418">
    <property type="entry name" value="Hormone receptor domain"/>
    <property type="match status" value="1"/>
</dbReference>
<keyword evidence="7 11" id="KW-0472">Membrane</keyword>
<dbReference type="InterPro" id="IPR017981">
    <property type="entry name" value="GPCR_2-like_7TM"/>
</dbReference>
<dbReference type="GO" id="GO:0004967">
    <property type="term" value="F:glucagon receptor activity"/>
    <property type="evidence" value="ECO:0007669"/>
    <property type="project" value="TreeGrafter"/>
</dbReference>
<comment type="caution">
    <text evidence="15">The sequence shown here is derived from an EMBL/GenBank/DDBJ whole genome shotgun (WGS) entry which is preliminary data.</text>
</comment>
<dbReference type="GO" id="GO:0017046">
    <property type="term" value="F:peptide hormone binding"/>
    <property type="evidence" value="ECO:0007669"/>
    <property type="project" value="TreeGrafter"/>
</dbReference>
<name>A0A498MLG1_LABRO</name>
<evidence type="ECO:0000313" key="16">
    <source>
        <dbReference type="Proteomes" id="UP000290572"/>
    </source>
</evidence>
<sequence length="766" mass="87138">MSQVFLFLTLLCFSSCIQVSSAASLKTLMARWMMYRDECFRNISREPPMTGLVCNRTFDKYACWPDALPNTTVSVACPWYLPWHKEVRHGFVYLECDADGQYSKQKNTSECLSRDPTQIDMQHYGRILSQFRTMYTIGYSLSLGALVLALGILVAFRKLHCMRNNIHMNLFASFILRASSILIKDAMLERPDDFHVGQDITTELEVEWLVKNETAVGCRVAMVMMQYSILANNYWLFVEGIYLHSLLVVTVLTERNYFGIYQCIGWGAPLIFVLPWVIVKYLYENEECWVQNINMKYWWIIRSPILLAVLNTSPEEDVRASSDKWVKNLSDRELTGPEMEVLAKGLNFAVTPDHIPVIDMITATESAIRNNNIPEEEAEQLRAQVSMSLLKAKPPPPNLSEQEKRALTSLSKDINVTILPADKGRCTVVLNADDYHSRVTALLSDYNTYEILNRDPTSKYKKQVIKCLQLLEKQGVIDRKLYYRLYPGDTTPCLYGLPKGDETMVSYDVISLFTCVPTVLAVETVRSRLSHDPMLRQRTQLNPDQKHGCAMGSPVSPIVANLYMEEVEKKALETYSGTLPTHWFRLAKSTLTLIPLLGIHSVLFSFVTDESTSHGALSLRLTKLFIDLFFNSFQGLLVAILYCFVNKEVQSEILKKWRRWKLGRDIEEEYRHTYSQSLQMKSGSIMVPPSNLSRLPDIATTTSRLGSPEEKQMLVSNSQNGMGTGLQFTSTPQDSSTCSSITEDIVMVDRGKCCSIQQQDNAKSNL</sequence>
<evidence type="ECO:0000256" key="9">
    <source>
        <dbReference type="ARBA" id="ARBA00023180"/>
    </source>
</evidence>
<feature type="chain" id="PRO_5019848406" evidence="12">
    <location>
        <begin position="23"/>
        <end position="766"/>
    </location>
</feature>
<evidence type="ECO:0000256" key="12">
    <source>
        <dbReference type="SAM" id="SignalP"/>
    </source>
</evidence>
<dbReference type="Pfam" id="PF00002">
    <property type="entry name" value="7tm_2"/>
    <property type="match status" value="2"/>
</dbReference>
<feature type="signal peptide" evidence="12">
    <location>
        <begin position="1"/>
        <end position="22"/>
    </location>
</feature>
<evidence type="ECO:0000256" key="3">
    <source>
        <dbReference type="ARBA" id="ARBA00022475"/>
    </source>
</evidence>
<evidence type="ECO:0000259" key="13">
    <source>
        <dbReference type="PROSITE" id="PS50227"/>
    </source>
</evidence>
<keyword evidence="9" id="KW-0325">Glycoprotein</keyword>
<feature type="transmembrane region" description="Helical" evidence="11">
    <location>
        <begin position="137"/>
        <end position="156"/>
    </location>
</feature>
<dbReference type="InterPro" id="IPR036445">
    <property type="entry name" value="GPCR_2_extracell_dom_sf"/>
</dbReference>
<evidence type="ECO:0000259" key="14">
    <source>
        <dbReference type="PROSITE" id="PS50261"/>
    </source>
</evidence>
<protein>
    <submittedName>
        <fullName evidence="15">Glucagon receptor-like isoform X1</fullName>
    </submittedName>
</protein>
<keyword evidence="12" id="KW-0732">Signal</keyword>
<dbReference type="InterPro" id="IPR050332">
    <property type="entry name" value="GPCR_2"/>
</dbReference>
<dbReference type="PRINTS" id="PR00249">
    <property type="entry name" value="GPCRSECRETIN"/>
</dbReference>
<evidence type="ECO:0000256" key="11">
    <source>
        <dbReference type="SAM" id="Phobius"/>
    </source>
</evidence>
<accession>A0A498MLG1</accession>
<dbReference type="PANTHER" id="PTHR45620">
    <property type="entry name" value="PDF RECEPTOR-LIKE PROTEIN-RELATED"/>
    <property type="match status" value="1"/>
</dbReference>
<keyword evidence="16" id="KW-1185">Reference proteome</keyword>
<dbReference type="PROSITE" id="PS00649">
    <property type="entry name" value="G_PROTEIN_RECEP_F2_1"/>
    <property type="match status" value="1"/>
</dbReference>
<gene>
    <name evidence="15" type="ORF">ROHU_025662</name>
</gene>
<feature type="transmembrane region" description="Helical" evidence="11">
    <location>
        <begin position="234"/>
        <end position="253"/>
    </location>
</feature>
<dbReference type="GO" id="GO:0007166">
    <property type="term" value="P:cell surface receptor signaling pathway"/>
    <property type="evidence" value="ECO:0007669"/>
    <property type="project" value="InterPro"/>
</dbReference>
<evidence type="ECO:0000256" key="4">
    <source>
        <dbReference type="ARBA" id="ARBA00022692"/>
    </source>
</evidence>
<evidence type="ECO:0000256" key="6">
    <source>
        <dbReference type="ARBA" id="ARBA00023040"/>
    </source>
</evidence>
<feature type="domain" description="G-protein coupled receptors family 2 profile 1" evidence="13">
    <location>
        <begin position="38"/>
        <end position="115"/>
    </location>
</feature>
<dbReference type="PANTHER" id="PTHR45620:SF29">
    <property type="entry name" value="GLUCAGON RECEPTOR"/>
    <property type="match status" value="1"/>
</dbReference>
<evidence type="ECO:0000256" key="10">
    <source>
        <dbReference type="ARBA" id="ARBA00023224"/>
    </source>
</evidence>
<reference evidence="15 16" key="1">
    <citation type="submission" date="2018-03" db="EMBL/GenBank/DDBJ databases">
        <title>Draft genome sequence of Rohu Carp (Labeo rohita).</title>
        <authorList>
            <person name="Das P."/>
            <person name="Kushwaha B."/>
            <person name="Joshi C.G."/>
            <person name="Kumar D."/>
            <person name="Nagpure N.S."/>
            <person name="Sahoo L."/>
            <person name="Das S.P."/>
            <person name="Bit A."/>
            <person name="Patnaik S."/>
            <person name="Meher P.K."/>
            <person name="Jayasankar P."/>
            <person name="Koringa P.G."/>
            <person name="Patel N.V."/>
            <person name="Hinsu A.T."/>
            <person name="Kumar R."/>
            <person name="Pandey M."/>
            <person name="Agarwal S."/>
            <person name="Srivastava S."/>
            <person name="Singh M."/>
            <person name="Iquebal M.A."/>
            <person name="Jaiswal S."/>
            <person name="Angadi U.B."/>
            <person name="Kumar N."/>
            <person name="Raza M."/>
            <person name="Shah T.M."/>
            <person name="Rai A."/>
            <person name="Jena J.K."/>
        </authorList>
    </citation>
    <scope>NUCLEOTIDE SEQUENCE [LARGE SCALE GENOMIC DNA]</scope>
    <source>
        <strain evidence="15">DASCIFA01</strain>
        <tissue evidence="15">Testis</tissue>
    </source>
</reference>